<evidence type="ECO:0000313" key="5">
    <source>
        <dbReference type="Proteomes" id="UP000050502"/>
    </source>
</evidence>
<dbReference type="EMBL" id="LGKN01000004">
    <property type="protein sequence ID" value="KPL88305.1"/>
    <property type="molecule type" value="Genomic_DNA"/>
</dbReference>
<evidence type="ECO:0000259" key="1">
    <source>
        <dbReference type="PROSITE" id="PS51186"/>
    </source>
</evidence>
<evidence type="ECO:0000313" key="4">
    <source>
        <dbReference type="Proteomes" id="UP000037784"/>
    </source>
</evidence>
<dbReference type="InParanoid" id="A0A0M9UCU9"/>
<dbReference type="EMBL" id="BBZA01000131">
    <property type="protein sequence ID" value="GAP63267.1"/>
    <property type="molecule type" value="Genomic_DNA"/>
</dbReference>
<reference evidence="3 5" key="2">
    <citation type="submission" date="2015-07" db="EMBL/GenBank/DDBJ databases">
        <title>Whole genome sequence of Ardenticatena maritima DSM 23922.</title>
        <authorList>
            <person name="Hemp J."/>
            <person name="Ward L.M."/>
            <person name="Pace L.A."/>
            <person name="Fischer W.W."/>
        </authorList>
    </citation>
    <scope>NUCLEOTIDE SEQUENCE [LARGE SCALE GENOMIC DNA]</scope>
    <source>
        <strain evidence="3 5">110S</strain>
    </source>
</reference>
<reference evidence="2 4" key="1">
    <citation type="journal article" date="2015" name="Genome Announc.">
        <title>Draft Genome Sequence of a Heterotrophic Facultative Anaerobic Thermophilic Bacterium, Ardenticatena maritima Strain 110ST.</title>
        <authorList>
            <person name="Kawaichi S."/>
            <person name="Yoshida T."/>
            <person name="Sako Y."/>
            <person name="Nakamura R."/>
        </authorList>
    </citation>
    <scope>NUCLEOTIDE SEQUENCE [LARGE SCALE GENOMIC DNA]</scope>
    <source>
        <strain evidence="2 4">110S</strain>
    </source>
</reference>
<dbReference type="Proteomes" id="UP000050502">
    <property type="component" value="Unassembled WGS sequence"/>
</dbReference>
<dbReference type="SUPFAM" id="SSF55729">
    <property type="entry name" value="Acyl-CoA N-acyltransferases (Nat)"/>
    <property type="match status" value="1"/>
</dbReference>
<evidence type="ECO:0000313" key="3">
    <source>
        <dbReference type="EMBL" id="KPL88305.1"/>
    </source>
</evidence>
<proteinExistence type="predicted"/>
<reference evidence="4" key="3">
    <citation type="submission" date="2015-08" db="EMBL/GenBank/DDBJ databases">
        <title>Draft Genome Sequence of a Heterotrophic Facultative Anaerobic Bacterium Ardenticatena maritima Strain 110S.</title>
        <authorList>
            <person name="Kawaichi S."/>
            <person name="Yoshida T."/>
            <person name="Sako Y."/>
            <person name="Nakamura R."/>
        </authorList>
    </citation>
    <scope>NUCLEOTIDE SEQUENCE [LARGE SCALE GENOMIC DNA]</scope>
    <source>
        <strain evidence="4">110S</strain>
    </source>
</reference>
<evidence type="ECO:0000313" key="2">
    <source>
        <dbReference type="EMBL" id="GAP63267.1"/>
    </source>
</evidence>
<dbReference type="GO" id="GO:0016747">
    <property type="term" value="F:acyltransferase activity, transferring groups other than amino-acyl groups"/>
    <property type="evidence" value="ECO:0007669"/>
    <property type="project" value="InterPro"/>
</dbReference>
<dbReference type="InterPro" id="IPR016181">
    <property type="entry name" value="Acyl_CoA_acyltransferase"/>
</dbReference>
<dbReference type="STRING" id="872965.SE16_05590"/>
<dbReference type="PROSITE" id="PS51186">
    <property type="entry name" value="GNAT"/>
    <property type="match status" value="1"/>
</dbReference>
<accession>A0A0M9UCU9</accession>
<dbReference type="InterPro" id="IPR000182">
    <property type="entry name" value="GNAT_dom"/>
</dbReference>
<sequence length="252" mass="29341">MGSRHHSENKTTLGFVLHRLLREGLVARVDKYRYLEPVTPLPADKPAPEGLSFAPITHENVAWILPWKGRLHAWRFRILLNRGYVGLYALLNDEVVGYLWCVPKLHRWSPGCLHDVLNVGEVLGGRMEIRSDMRRRNIGLHARIAFQRILAETFGEDLRSTWGTVLVENKPMQRMIERLGFTKHDLMRTYVVLGHLYIHLLWSLDKETHAPVGKPRVHIRFKIPDFFFLFPVVGQRQPLLLSKERRPHIYAG</sequence>
<feature type="domain" description="N-acetyltransferase" evidence="1">
    <location>
        <begin position="30"/>
        <end position="207"/>
    </location>
</feature>
<gene>
    <name evidence="2" type="ORF">ARMA_1690</name>
    <name evidence="3" type="ORF">SE16_05590</name>
</gene>
<dbReference type="RefSeq" id="WP_054493126.1">
    <property type="nucleotide sequence ID" value="NZ_BBZA01000131.1"/>
</dbReference>
<dbReference type="Proteomes" id="UP000037784">
    <property type="component" value="Unassembled WGS sequence"/>
</dbReference>
<dbReference type="AlphaFoldDB" id="A0A0M9UCU9"/>
<dbReference type="OrthoDB" id="5242221at2"/>
<keyword evidence="4" id="KW-1185">Reference proteome</keyword>
<dbReference type="Gene3D" id="3.40.630.30">
    <property type="match status" value="1"/>
</dbReference>
<protein>
    <recommendedName>
        <fullName evidence="1">N-acetyltransferase domain-containing protein</fullName>
    </recommendedName>
</protein>
<name>A0A0M9UCU9_9CHLR</name>
<organism evidence="2 4">
    <name type="scientific">Ardenticatena maritima</name>
    <dbReference type="NCBI Taxonomy" id="872965"/>
    <lineage>
        <taxon>Bacteria</taxon>
        <taxon>Bacillati</taxon>
        <taxon>Chloroflexota</taxon>
        <taxon>Ardenticatenia</taxon>
        <taxon>Ardenticatenales</taxon>
        <taxon>Ardenticatenaceae</taxon>
        <taxon>Ardenticatena</taxon>
    </lineage>
</organism>
<comment type="caution">
    <text evidence="2">The sequence shown here is derived from an EMBL/GenBank/DDBJ whole genome shotgun (WGS) entry which is preliminary data.</text>
</comment>